<dbReference type="RefSeq" id="WP_275847008.1">
    <property type="nucleotide sequence ID" value="NZ_CP135996.1"/>
</dbReference>
<proteinExistence type="predicted"/>
<gene>
    <name evidence="1" type="ORF">PXC00_00285</name>
</gene>
<dbReference type="AlphaFoldDB" id="A0AA97H1D9"/>
<dbReference type="Proteomes" id="UP001300604">
    <property type="component" value="Chromosome"/>
</dbReference>
<evidence type="ECO:0000313" key="1">
    <source>
        <dbReference type="EMBL" id="WOC32338.1"/>
    </source>
</evidence>
<protein>
    <submittedName>
        <fullName evidence="1">Uncharacterized protein</fullName>
    </submittedName>
</protein>
<reference evidence="1" key="1">
    <citation type="submission" date="2023-09" db="EMBL/GenBank/DDBJ databases">
        <authorList>
            <person name="Zeng C."/>
        </authorList>
    </citation>
    <scope>NUCLEOTIDE SEQUENCE</scope>
    <source>
        <strain evidence="1">ZCY20-5</strain>
    </source>
</reference>
<organism evidence="1 2">
    <name type="scientific">Caproicibacterium argilliputei</name>
    <dbReference type="NCBI Taxonomy" id="3030016"/>
    <lineage>
        <taxon>Bacteria</taxon>
        <taxon>Bacillati</taxon>
        <taxon>Bacillota</taxon>
        <taxon>Clostridia</taxon>
        <taxon>Eubacteriales</taxon>
        <taxon>Oscillospiraceae</taxon>
        <taxon>Caproicibacterium</taxon>
    </lineage>
</organism>
<dbReference type="EMBL" id="CP135996">
    <property type="protein sequence ID" value="WOC32338.1"/>
    <property type="molecule type" value="Genomic_DNA"/>
</dbReference>
<dbReference type="KEGG" id="carl:PXC00_00285"/>
<reference evidence="1" key="2">
    <citation type="submission" date="2024-06" db="EMBL/GenBank/DDBJ databases">
        <title>Caproicibacterium argilliputei sp. nov, a novel caproic acid producing anaerobic bacterium isolated from pit mud.</title>
        <authorList>
            <person name="Xia S."/>
        </authorList>
    </citation>
    <scope>NUCLEOTIDE SEQUENCE</scope>
    <source>
        <strain evidence="1">ZCY20-5</strain>
    </source>
</reference>
<sequence length="144" mass="16500">MPKAPFLKRVPFLLYPISEPEGSVFGKFHIRVFSLERDKPSENRFCAKCTNKVQKLCLTAGRRKARENRGKPHESGRFREFMCIWSNLHTVIEKRCILAYNIKGCFGKTRTEQIADRPETEEKYHGVSAFGTADQEKNSCEAGA</sequence>
<keyword evidence="2" id="KW-1185">Reference proteome</keyword>
<accession>A0AA97H1D9</accession>
<name>A0AA97H1D9_9FIRM</name>
<evidence type="ECO:0000313" key="2">
    <source>
        <dbReference type="Proteomes" id="UP001300604"/>
    </source>
</evidence>